<dbReference type="Proteomes" id="UP000295710">
    <property type="component" value="Unassembled WGS sequence"/>
</dbReference>
<keyword evidence="2" id="KW-1185">Reference proteome</keyword>
<reference evidence="1 2" key="1">
    <citation type="journal article" date="2016" name="Nat. Microbiol.">
        <title>The Mouse Intestinal Bacterial Collection (miBC) provides host-specific insight into cultured diversity and functional potential of the gut microbiota.</title>
        <authorList>
            <person name="Lagkouvardos I."/>
            <person name="Pukall R."/>
            <person name="Abt B."/>
            <person name="Foesel B.U."/>
            <person name="Meier-Kolthoff J.P."/>
            <person name="Kumar N."/>
            <person name="Bresciani A."/>
            <person name="Martinez I."/>
            <person name="Just S."/>
            <person name="Ziegler C."/>
            <person name="Brugiroux S."/>
            <person name="Garzetti D."/>
            <person name="Wenning M."/>
            <person name="Bui T.P."/>
            <person name="Wang J."/>
            <person name="Hugenholtz F."/>
            <person name="Plugge C.M."/>
            <person name="Peterson D.A."/>
            <person name="Hornef M.W."/>
            <person name="Baines J.F."/>
            <person name="Smidt H."/>
            <person name="Walter J."/>
            <person name="Kristiansen K."/>
            <person name="Nielsen H.B."/>
            <person name="Haller D."/>
            <person name="Overmann J."/>
            <person name="Stecher B."/>
            <person name="Clavel T."/>
        </authorList>
    </citation>
    <scope>NUCLEOTIDE SEQUENCE [LARGE SCALE GENOMIC DNA]</scope>
    <source>
        <strain evidence="1 2">DSM 28560</strain>
    </source>
</reference>
<dbReference type="EMBL" id="SMMX01000011">
    <property type="protein sequence ID" value="TDA21158.1"/>
    <property type="molecule type" value="Genomic_DNA"/>
</dbReference>
<comment type="caution">
    <text evidence="1">The sequence shown here is derived from an EMBL/GenBank/DDBJ whole genome shotgun (WGS) entry which is preliminary data.</text>
</comment>
<accession>A0A4R4FCX9</accession>
<evidence type="ECO:0000313" key="1">
    <source>
        <dbReference type="EMBL" id="TDA21158.1"/>
    </source>
</evidence>
<sequence>MVHALTEAAYTIDTVPTVVYYPTAEGFYADPPQPVADAIAAADVWIELTYASIMHGPAYRKAVDENGACYICATGLDTEMLVNCIGKVNVDKVIELGGYFKYRLEKAQNIQLLSKQGMDLRGSMGGRKVRHSGIKASEKGYPVMLTG</sequence>
<organism evidence="1 2">
    <name type="scientific">Extibacter muris</name>
    <dbReference type="NCBI Taxonomy" id="1796622"/>
    <lineage>
        <taxon>Bacteria</taxon>
        <taxon>Bacillati</taxon>
        <taxon>Bacillota</taxon>
        <taxon>Clostridia</taxon>
        <taxon>Lachnospirales</taxon>
        <taxon>Lachnospiraceae</taxon>
        <taxon>Extibacter</taxon>
    </lineage>
</organism>
<protein>
    <submittedName>
        <fullName evidence="1">Uncharacterized protein</fullName>
    </submittedName>
</protein>
<dbReference type="RefSeq" id="WP_132278847.1">
    <property type="nucleotide sequence ID" value="NZ_JAOBST010000022.1"/>
</dbReference>
<proteinExistence type="predicted"/>
<gene>
    <name evidence="1" type="ORF">E1963_13470</name>
</gene>
<evidence type="ECO:0000313" key="2">
    <source>
        <dbReference type="Proteomes" id="UP000295710"/>
    </source>
</evidence>
<name>A0A4R4FCX9_9FIRM</name>
<dbReference type="AlphaFoldDB" id="A0A4R4FCX9"/>